<feature type="compositionally biased region" description="Low complexity" evidence="1">
    <location>
        <begin position="24"/>
        <end position="34"/>
    </location>
</feature>
<evidence type="ECO:0000313" key="2">
    <source>
        <dbReference type="EMBL" id="TGZ08119.1"/>
    </source>
</evidence>
<name>A0ABY2PBX0_9ACTN</name>
<feature type="compositionally biased region" description="Basic residues" evidence="1">
    <location>
        <begin position="1"/>
        <end position="12"/>
    </location>
</feature>
<comment type="caution">
    <text evidence="2">The sequence shown here is derived from an EMBL/GenBank/DDBJ whole genome shotgun (WGS) entry which is preliminary data.</text>
</comment>
<feature type="region of interest" description="Disordered" evidence="1">
    <location>
        <begin position="1"/>
        <end position="59"/>
    </location>
</feature>
<protein>
    <submittedName>
        <fullName evidence="2">Uncharacterized protein</fullName>
    </submittedName>
</protein>
<dbReference type="Proteomes" id="UP000306274">
    <property type="component" value="Unassembled WGS sequence"/>
</dbReference>
<reference evidence="2 3" key="1">
    <citation type="submission" date="2019-04" db="EMBL/GenBank/DDBJ databases">
        <title>Streptomyces rhizosphaericola sp. nov., an actinobacterium isolated from the wheat rhizosphere.</title>
        <authorList>
            <person name="Vargas Hoyos H.A."/>
            <person name="Santos S.N."/>
            <person name="Genuario D.B."/>
            <person name="Melo I.S."/>
            <person name="Da Silva L.J."/>
            <person name="Da Silva F.S.P."/>
            <person name="Zucchi T.D."/>
        </authorList>
    </citation>
    <scope>NUCLEOTIDE SEQUENCE [LARGE SCALE GENOMIC DNA]</scope>
    <source>
        <strain evidence="2 3">1AS2c</strain>
    </source>
</reference>
<dbReference type="EMBL" id="SRZK01000199">
    <property type="protein sequence ID" value="TGZ08119.1"/>
    <property type="molecule type" value="Genomic_DNA"/>
</dbReference>
<keyword evidence="3" id="KW-1185">Reference proteome</keyword>
<evidence type="ECO:0000313" key="3">
    <source>
        <dbReference type="Proteomes" id="UP000306274"/>
    </source>
</evidence>
<proteinExistence type="predicted"/>
<sequence length="59" mass="5844">PAPAPHGRRRPGRGGPAPRPVRSPAPARGGPAPASYGHRSPGPGVTLGEPGRRAVSAPL</sequence>
<organism evidence="2 3">
    <name type="scientific">Streptomyces rhizosphaericola</name>
    <dbReference type="NCBI Taxonomy" id="2564098"/>
    <lineage>
        <taxon>Bacteria</taxon>
        <taxon>Bacillati</taxon>
        <taxon>Actinomycetota</taxon>
        <taxon>Actinomycetes</taxon>
        <taxon>Kitasatosporales</taxon>
        <taxon>Streptomycetaceae</taxon>
        <taxon>Streptomyces</taxon>
    </lineage>
</organism>
<evidence type="ECO:0000256" key="1">
    <source>
        <dbReference type="SAM" id="MobiDB-lite"/>
    </source>
</evidence>
<accession>A0ABY2PBX0</accession>
<gene>
    <name evidence="2" type="ORF">E5Z02_20045</name>
</gene>
<feature type="non-terminal residue" evidence="2">
    <location>
        <position position="1"/>
    </location>
</feature>